<dbReference type="SUPFAM" id="SSF53681">
    <property type="entry name" value="Aspartate/glutamate racemase"/>
    <property type="match status" value="2"/>
</dbReference>
<feature type="active site" description="Proton donor/acceptor" evidence="7">
    <location>
        <position position="76"/>
    </location>
</feature>
<dbReference type="InterPro" id="IPR001920">
    <property type="entry name" value="Asp/Glu_race"/>
</dbReference>
<dbReference type="InterPro" id="IPR018187">
    <property type="entry name" value="Asp/Glu_racemase_AS_1"/>
</dbReference>
<evidence type="ECO:0000256" key="3">
    <source>
        <dbReference type="ARBA" id="ARBA00022960"/>
    </source>
</evidence>
<comment type="pathway">
    <text evidence="7">Cell wall biogenesis; peptidoglycan biosynthesis.</text>
</comment>
<dbReference type="GO" id="GO:0008881">
    <property type="term" value="F:glutamate racemase activity"/>
    <property type="evidence" value="ECO:0007669"/>
    <property type="project" value="UniProtKB-UniRule"/>
</dbReference>
<dbReference type="GO" id="GO:0008360">
    <property type="term" value="P:regulation of cell shape"/>
    <property type="evidence" value="ECO:0007669"/>
    <property type="project" value="UniProtKB-KW"/>
</dbReference>
<dbReference type="NCBIfam" id="TIGR00067">
    <property type="entry name" value="glut_race"/>
    <property type="match status" value="1"/>
</dbReference>
<keyword evidence="5 7" id="KW-0413">Isomerase</keyword>
<feature type="binding site" evidence="7">
    <location>
        <begin position="192"/>
        <end position="193"/>
    </location>
    <ligand>
        <name>substrate</name>
    </ligand>
</feature>
<protein>
    <recommendedName>
        <fullName evidence="2 7">Glutamate racemase</fullName>
        <ecNumber evidence="2 7">5.1.1.3</ecNumber>
    </recommendedName>
</protein>
<evidence type="ECO:0000256" key="6">
    <source>
        <dbReference type="ARBA" id="ARBA00023316"/>
    </source>
</evidence>
<dbReference type="PROSITE" id="PS00924">
    <property type="entry name" value="ASP_GLU_RACEMASE_2"/>
    <property type="match status" value="1"/>
</dbReference>
<keyword evidence="4 7" id="KW-0573">Peptidoglycan synthesis</keyword>
<dbReference type="AlphaFoldDB" id="A0A3M6QYQ9"/>
<feature type="binding site" evidence="7">
    <location>
        <begin position="77"/>
        <end position="78"/>
    </location>
    <ligand>
        <name>substrate</name>
    </ligand>
</feature>
<dbReference type="Pfam" id="PF01177">
    <property type="entry name" value="Asp_Glu_race"/>
    <property type="match status" value="1"/>
</dbReference>
<evidence type="ECO:0000256" key="4">
    <source>
        <dbReference type="ARBA" id="ARBA00022984"/>
    </source>
</evidence>
<comment type="caution">
    <text evidence="8">The sequence shown here is derived from an EMBL/GenBank/DDBJ whole genome shotgun (WGS) entry which is preliminary data.</text>
</comment>
<sequence>MCESDAPIGVFDSGVGGLSILRALRQALPAESFVYFSDAAHAPYGERDDAFITARSSAITETLLHEHRIKALVVACNTATAAAIHMLRQAHPGMPIIGVEPAVKPALLCSRSGRVAVLATQRTLASDKYRQLLQHCHGEAQVLNIACNGLAGAIERDDTEAIHELCNLYLAPVRERPVEGTAAIDTVVLGCTHYPFVLPVLQALAPPSVRFLDPAVAVAAQTIRRLSSQGLLHAGDAAVVGRIVPRCSGNAELLHAMLARHIGDAAISQQRQSEAQLH</sequence>
<dbReference type="HAMAP" id="MF_00258">
    <property type="entry name" value="Glu_racemase"/>
    <property type="match status" value="1"/>
</dbReference>
<comment type="catalytic activity">
    <reaction evidence="1 7">
        <text>L-glutamate = D-glutamate</text>
        <dbReference type="Rhea" id="RHEA:12813"/>
        <dbReference type="ChEBI" id="CHEBI:29985"/>
        <dbReference type="ChEBI" id="CHEBI:29986"/>
        <dbReference type="EC" id="5.1.1.3"/>
    </reaction>
</comment>
<dbReference type="EC" id="5.1.1.3" evidence="2 7"/>
<reference evidence="8 9" key="1">
    <citation type="submission" date="2018-10" db="EMBL/GenBank/DDBJ databases">
        <title>Draft genome of Cortibacter populi DSM10536.</title>
        <authorList>
            <person name="Bernier A.-M."/>
            <person name="Bernard K."/>
        </authorList>
    </citation>
    <scope>NUCLEOTIDE SEQUENCE [LARGE SCALE GENOMIC DNA]</scope>
    <source>
        <strain evidence="8 9">DSM 105136</strain>
    </source>
</reference>
<organism evidence="8 9">
    <name type="scientific">Corticibacter populi</name>
    <dbReference type="NCBI Taxonomy" id="1550736"/>
    <lineage>
        <taxon>Bacteria</taxon>
        <taxon>Pseudomonadati</taxon>
        <taxon>Pseudomonadota</taxon>
        <taxon>Betaproteobacteria</taxon>
        <taxon>Burkholderiales</taxon>
        <taxon>Comamonadaceae</taxon>
        <taxon>Corticibacter</taxon>
    </lineage>
</organism>
<dbReference type="Proteomes" id="UP000278006">
    <property type="component" value="Unassembled WGS sequence"/>
</dbReference>
<dbReference type="InterPro" id="IPR015942">
    <property type="entry name" value="Asp/Glu/hydantoin_racemase"/>
</dbReference>
<evidence type="ECO:0000313" key="8">
    <source>
        <dbReference type="EMBL" id="RMX08071.1"/>
    </source>
</evidence>
<comment type="similarity">
    <text evidence="7">Belongs to the aspartate/glutamate racemases family.</text>
</comment>
<dbReference type="RefSeq" id="WP_122226195.1">
    <property type="nucleotide sequence ID" value="NZ_RDQO01000001.1"/>
</dbReference>
<dbReference type="GO" id="GO:0009252">
    <property type="term" value="P:peptidoglycan biosynthetic process"/>
    <property type="evidence" value="ECO:0007669"/>
    <property type="project" value="UniProtKB-UniRule"/>
</dbReference>
<dbReference type="UniPathway" id="UPA00219"/>
<dbReference type="OrthoDB" id="9801055at2"/>
<keyword evidence="9" id="KW-1185">Reference proteome</keyword>
<name>A0A3M6QYQ9_9BURK</name>
<evidence type="ECO:0000313" key="9">
    <source>
        <dbReference type="Proteomes" id="UP000278006"/>
    </source>
</evidence>
<feature type="active site" description="Proton donor/acceptor" evidence="7">
    <location>
        <position position="191"/>
    </location>
</feature>
<dbReference type="PANTHER" id="PTHR21198:SF2">
    <property type="entry name" value="GLUTAMATE RACEMASE"/>
    <property type="match status" value="1"/>
</dbReference>
<dbReference type="GO" id="GO:0071555">
    <property type="term" value="P:cell wall organization"/>
    <property type="evidence" value="ECO:0007669"/>
    <property type="project" value="UniProtKB-KW"/>
</dbReference>
<dbReference type="InterPro" id="IPR004391">
    <property type="entry name" value="Glu_race"/>
</dbReference>
<dbReference type="PROSITE" id="PS00923">
    <property type="entry name" value="ASP_GLU_RACEMASE_1"/>
    <property type="match status" value="1"/>
</dbReference>
<evidence type="ECO:0000256" key="1">
    <source>
        <dbReference type="ARBA" id="ARBA00001602"/>
    </source>
</evidence>
<dbReference type="InterPro" id="IPR033134">
    <property type="entry name" value="Asp/Glu_racemase_AS_2"/>
</dbReference>
<evidence type="ECO:0000256" key="5">
    <source>
        <dbReference type="ARBA" id="ARBA00023235"/>
    </source>
</evidence>
<keyword evidence="6 7" id="KW-0961">Cell wall biogenesis/degradation</keyword>
<feature type="binding site" evidence="7">
    <location>
        <begin position="44"/>
        <end position="45"/>
    </location>
    <ligand>
        <name>substrate</name>
    </ligand>
</feature>
<gene>
    <name evidence="7 8" type="primary">murI</name>
    <name evidence="8" type="ORF">D8I35_02800</name>
</gene>
<dbReference type="PANTHER" id="PTHR21198">
    <property type="entry name" value="GLUTAMATE RACEMASE"/>
    <property type="match status" value="1"/>
</dbReference>
<proteinExistence type="inferred from homology"/>
<evidence type="ECO:0000256" key="7">
    <source>
        <dbReference type="HAMAP-Rule" id="MF_00258"/>
    </source>
</evidence>
<comment type="function">
    <text evidence="7">Provides the (R)-glutamate required for cell wall biosynthesis.</text>
</comment>
<dbReference type="EMBL" id="RDQO01000001">
    <property type="protein sequence ID" value="RMX08071.1"/>
    <property type="molecule type" value="Genomic_DNA"/>
</dbReference>
<feature type="binding site" evidence="7">
    <location>
        <begin position="12"/>
        <end position="13"/>
    </location>
    <ligand>
        <name>substrate</name>
    </ligand>
</feature>
<accession>A0A3M6QYQ9</accession>
<keyword evidence="3 7" id="KW-0133">Cell shape</keyword>
<dbReference type="Gene3D" id="3.40.50.1860">
    <property type="match status" value="2"/>
</dbReference>
<evidence type="ECO:0000256" key="2">
    <source>
        <dbReference type="ARBA" id="ARBA00013090"/>
    </source>
</evidence>